<organism evidence="1 2">
    <name type="scientific">Parasedimentitalea maritima</name>
    <dbReference type="NCBI Taxonomy" id="2578117"/>
    <lineage>
        <taxon>Bacteria</taxon>
        <taxon>Pseudomonadati</taxon>
        <taxon>Pseudomonadota</taxon>
        <taxon>Alphaproteobacteria</taxon>
        <taxon>Rhodobacterales</taxon>
        <taxon>Paracoccaceae</taxon>
        <taxon>Parasedimentitalea</taxon>
    </lineage>
</organism>
<comment type="caution">
    <text evidence="1">The sequence shown here is derived from an EMBL/GenBank/DDBJ whole genome shotgun (WGS) entry which is preliminary data.</text>
</comment>
<dbReference type="RefSeq" id="WP_138164757.1">
    <property type="nucleotide sequence ID" value="NZ_VAUA01000011.1"/>
</dbReference>
<reference evidence="1 2" key="1">
    <citation type="submission" date="2019-05" db="EMBL/GenBank/DDBJ databases">
        <title>Draft genome sequence of Pelagicola sp. DSW4-44.</title>
        <authorList>
            <person name="Oh J."/>
        </authorList>
    </citation>
    <scope>NUCLEOTIDE SEQUENCE [LARGE SCALE GENOMIC DNA]</scope>
    <source>
        <strain evidence="1 2">DSW4-44</strain>
    </source>
</reference>
<protein>
    <recommendedName>
        <fullName evidence="3">CENP-V/GFA domain-containing protein</fullName>
    </recommendedName>
</protein>
<name>A0ABY2UVI3_9RHOB</name>
<evidence type="ECO:0000313" key="1">
    <source>
        <dbReference type="EMBL" id="TLP57525.1"/>
    </source>
</evidence>
<proteinExistence type="predicted"/>
<dbReference type="Pfam" id="PF19648">
    <property type="entry name" value="DUF6151"/>
    <property type="match status" value="1"/>
</dbReference>
<dbReference type="Proteomes" id="UP000305041">
    <property type="component" value="Unassembled WGS sequence"/>
</dbReference>
<keyword evidence="2" id="KW-1185">Reference proteome</keyword>
<accession>A0ABY2UVI3</accession>
<dbReference type="InterPro" id="IPR046149">
    <property type="entry name" value="DUF6151"/>
</dbReference>
<sequence>MMATAAQQAFSCKCGTLRGHVTAHGMKTGTRVVCFCPDCRAVQLYHNQPDPAPGPVDLFQVSPDTIEITQGTDCLQLLRLSPKGTLRWYASCCGTPFANTLAKPGLPFAGLLSDIFANQDALGKIRARAFVPQPGKPSKTTGAAVMALGIISRMATSRMSGRWRQTPFFNIETGEPVAEPKIPTKEERAKFY</sequence>
<gene>
    <name evidence="1" type="ORF">FEE96_19280</name>
</gene>
<evidence type="ECO:0000313" key="2">
    <source>
        <dbReference type="Proteomes" id="UP000305041"/>
    </source>
</evidence>
<dbReference type="EMBL" id="VAUA01000011">
    <property type="protein sequence ID" value="TLP57525.1"/>
    <property type="molecule type" value="Genomic_DNA"/>
</dbReference>
<evidence type="ECO:0008006" key="3">
    <source>
        <dbReference type="Google" id="ProtNLM"/>
    </source>
</evidence>
<dbReference type="Gene3D" id="3.90.1590.10">
    <property type="entry name" value="glutathione-dependent formaldehyde- activating enzyme (gfa)"/>
    <property type="match status" value="1"/>
</dbReference>